<dbReference type="RefSeq" id="WP_141609168.1">
    <property type="nucleotide sequence ID" value="NZ_VIGC02000006.1"/>
</dbReference>
<dbReference type="Proteomes" id="UP000317371">
    <property type="component" value="Unassembled WGS sequence"/>
</dbReference>
<dbReference type="EMBL" id="VIGC01000006">
    <property type="protein sequence ID" value="TQE96796.1"/>
    <property type="molecule type" value="Genomic_DNA"/>
</dbReference>
<sequence length="106" mass="11881">MVTERQEWPGWFDERGDPVFLRHFTERLVDGLASPPAAPVDVATLQAQARRAAACLRRVERLLTPEQRAPVTECLLELAVLYTLQALFVLQESRSLETPPDSAHTG</sequence>
<comment type="caution">
    <text evidence="1">The sequence shown here is derived from an EMBL/GenBank/DDBJ whole genome shotgun (WGS) entry which is preliminary data.</text>
</comment>
<reference evidence="1 2" key="1">
    <citation type="submission" date="2019-06" db="EMBL/GenBank/DDBJ databases">
        <title>Genome sequence of Litorilinea aerophila BAA-2444.</title>
        <authorList>
            <person name="Maclea K.S."/>
            <person name="Maurais E.G."/>
            <person name="Iannazzi L.C."/>
        </authorList>
    </citation>
    <scope>NUCLEOTIDE SEQUENCE [LARGE SCALE GENOMIC DNA]</scope>
    <source>
        <strain evidence="1 2">ATCC BAA-2444</strain>
    </source>
</reference>
<accession>A0A540VJ72</accession>
<dbReference type="AlphaFoldDB" id="A0A540VJ72"/>
<evidence type="ECO:0000313" key="1">
    <source>
        <dbReference type="EMBL" id="TQE96796.1"/>
    </source>
</evidence>
<proteinExistence type="predicted"/>
<protein>
    <submittedName>
        <fullName evidence="1">Uncharacterized protein</fullName>
    </submittedName>
</protein>
<gene>
    <name evidence="1" type="ORF">FKZ61_05930</name>
</gene>
<dbReference type="InParanoid" id="A0A540VJ72"/>
<name>A0A540VJ72_9CHLR</name>
<organism evidence="1 2">
    <name type="scientific">Litorilinea aerophila</name>
    <dbReference type="NCBI Taxonomy" id="1204385"/>
    <lineage>
        <taxon>Bacteria</taxon>
        <taxon>Bacillati</taxon>
        <taxon>Chloroflexota</taxon>
        <taxon>Caldilineae</taxon>
        <taxon>Caldilineales</taxon>
        <taxon>Caldilineaceae</taxon>
        <taxon>Litorilinea</taxon>
    </lineage>
</organism>
<evidence type="ECO:0000313" key="2">
    <source>
        <dbReference type="Proteomes" id="UP000317371"/>
    </source>
</evidence>
<keyword evidence="2" id="KW-1185">Reference proteome</keyword>